<dbReference type="InterPro" id="IPR001647">
    <property type="entry name" value="HTH_TetR"/>
</dbReference>
<dbReference type="SUPFAM" id="SSF48498">
    <property type="entry name" value="Tetracyclin repressor-like, C-terminal domain"/>
    <property type="match status" value="1"/>
</dbReference>
<dbReference type="Pfam" id="PF00440">
    <property type="entry name" value="TetR_N"/>
    <property type="match status" value="1"/>
</dbReference>
<dbReference type="GO" id="GO:0003700">
    <property type="term" value="F:DNA-binding transcription factor activity"/>
    <property type="evidence" value="ECO:0007669"/>
    <property type="project" value="TreeGrafter"/>
</dbReference>
<comment type="caution">
    <text evidence="4">The sequence shown here is derived from an EMBL/GenBank/DDBJ whole genome shotgun (WGS) entry which is preliminary data.</text>
</comment>
<dbReference type="InterPro" id="IPR050109">
    <property type="entry name" value="HTH-type_TetR-like_transc_reg"/>
</dbReference>
<dbReference type="PANTHER" id="PTHR30055">
    <property type="entry name" value="HTH-TYPE TRANSCRIPTIONAL REGULATOR RUTR"/>
    <property type="match status" value="1"/>
</dbReference>
<dbReference type="PRINTS" id="PR00455">
    <property type="entry name" value="HTHTETR"/>
</dbReference>
<keyword evidence="1 2" id="KW-0238">DNA-binding</keyword>
<dbReference type="GO" id="GO:0000976">
    <property type="term" value="F:transcription cis-regulatory region binding"/>
    <property type="evidence" value="ECO:0007669"/>
    <property type="project" value="TreeGrafter"/>
</dbReference>
<dbReference type="Gene3D" id="1.10.357.10">
    <property type="entry name" value="Tetracycline Repressor, domain 2"/>
    <property type="match status" value="1"/>
</dbReference>
<dbReference type="InterPro" id="IPR009057">
    <property type="entry name" value="Homeodomain-like_sf"/>
</dbReference>
<feature type="DNA-binding region" description="H-T-H motif" evidence="2">
    <location>
        <begin position="33"/>
        <end position="52"/>
    </location>
</feature>
<evidence type="ECO:0000313" key="5">
    <source>
        <dbReference type="Proteomes" id="UP000570166"/>
    </source>
</evidence>
<sequence length="194" mass="21889">MYRATDIDEASTGERVLAAAHACFERYGVPKTTIEDIARETGVSRPTVYKYHNGKDAILEELSRREVLKVNAEVRAGLVRREGFADFLTEALFLVIRIAGGNAYIRRLLEAHDFQLAAMDPASAMFRMQRDWWRGPLAHAAERGELAPDLDTDEIVTWLGHSQRMLLVHAENSAVDDVALRRMIRRFVVAPLLA</sequence>
<reference evidence="4 5" key="1">
    <citation type="submission" date="2020-07" db="EMBL/GenBank/DDBJ databases">
        <authorList>
            <person name="Sun Q."/>
        </authorList>
    </citation>
    <scope>NUCLEOTIDE SEQUENCE [LARGE SCALE GENOMIC DNA]</scope>
    <source>
        <strain evidence="4 5">CGMCC 1.13654</strain>
    </source>
</reference>
<feature type="domain" description="HTH tetR-type" evidence="3">
    <location>
        <begin position="10"/>
        <end position="70"/>
    </location>
</feature>
<dbReference type="SUPFAM" id="SSF46689">
    <property type="entry name" value="Homeodomain-like"/>
    <property type="match status" value="1"/>
</dbReference>
<organism evidence="4 5">
    <name type="scientific">Sphingomonas chungangi</name>
    <dbReference type="NCBI Taxonomy" id="2683589"/>
    <lineage>
        <taxon>Bacteria</taxon>
        <taxon>Pseudomonadati</taxon>
        <taxon>Pseudomonadota</taxon>
        <taxon>Alphaproteobacteria</taxon>
        <taxon>Sphingomonadales</taxon>
        <taxon>Sphingomonadaceae</taxon>
        <taxon>Sphingomonas</taxon>
    </lineage>
</organism>
<dbReference type="RefSeq" id="WP_160363644.1">
    <property type="nucleotide sequence ID" value="NZ_JACEIB010000003.1"/>
</dbReference>
<gene>
    <name evidence="4" type="ORF">HZF05_07020</name>
</gene>
<dbReference type="PANTHER" id="PTHR30055:SF184">
    <property type="entry name" value="HTH-TYPE TRANSCRIPTIONAL REGULATOR ETHR"/>
    <property type="match status" value="1"/>
</dbReference>
<dbReference type="EMBL" id="JACEIB010000003">
    <property type="protein sequence ID" value="MBA2933851.1"/>
    <property type="molecule type" value="Genomic_DNA"/>
</dbReference>
<dbReference type="Proteomes" id="UP000570166">
    <property type="component" value="Unassembled WGS sequence"/>
</dbReference>
<evidence type="ECO:0000313" key="4">
    <source>
        <dbReference type="EMBL" id="MBA2933851.1"/>
    </source>
</evidence>
<name>A0A838L381_9SPHN</name>
<keyword evidence="5" id="KW-1185">Reference proteome</keyword>
<dbReference type="InterPro" id="IPR036271">
    <property type="entry name" value="Tet_transcr_reg_TetR-rel_C_sf"/>
</dbReference>
<evidence type="ECO:0000259" key="3">
    <source>
        <dbReference type="PROSITE" id="PS50977"/>
    </source>
</evidence>
<dbReference type="AlphaFoldDB" id="A0A838L381"/>
<evidence type="ECO:0000256" key="2">
    <source>
        <dbReference type="PROSITE-ProRule" id="PRU00335"/>
    </source>
</evidence>
<proteinExistence type="predicted"/>
<protein>
    <submittedName>
        <fullName evidence="4">TetR/AcrR family transcriptional regulator</fullName>
    </submittedName>
</protein>
<accession>A0A838L381</accession>
<dbReference type="PROSITE" id="PS50977">
    <property type="entry name" value="HTH_TETR_2"/>
    <property type="match status" value="1"/>
</dbReference>
<evidence type="ECO:0000256" key="1">
    <source>
        <dbReference type="ARBA" id="ARBA00023125"/>
    </source>
</evidence>